<comment type="caution">
    <text evidence="2">The sequence shown here is derived from an EMBL/GenBank/DDBJ whole genome shotgun (WGS) entry which is preliminary data.</text>
</comment>
<dbReference type="InterPro" id="IPR029063">
    <property type="entry name" value="SAM-dependent_MTases_sf"/>
</dbReference>
<dbReference type="Proteomes" id="UP000233654">
    <property type="component" value="Unassembled WGS sequence"/>
</dbReference>
<evidence type="ECO:0000313" key="2">
    <source>
        <dbReference type="EMBL" id="PKQ28958.1"/>
    </source>
</evidence>
<dbReference type="CDD" id="cd02440">
    <property type="entry name" value="AdoMet_MTases"/>
    <property type="match status" value="1"/>
</dbReference>
<reference evidence="2 3" key="1">
    <citation type="journal article" date="2017" name="ISME J.">
        <title>Potential for microbial H2 and metal transformations associated with novel bacteria and archaea in deep terrestrial subsurface sediments.</title>
        <authorList>
            <person name="Hernsdorf A.W."/>
            <person name="Amano Y."/>
            <person name="Miyakawa K."/>
            <person name="Ise K."/>
            <person name="Suzuki Y."/>
            <person name="Anantharaman K."/>
            <person name="Probst A."/>
            <person name="Burstein D."/>
            <person name="Thomas B.C."/>
            <person name="Banfield J.F."/>
        </authorList>
    </citation>
    <scope>NUCLEOTIDE SEQUENCE [LARGE SCALE GENOMIC DNA]</scope>
    <source>
        <strain evidence="2">HGW-Actinobacteria-3</strain>
    </source>
</reference>
<name>A0A2N3G8K2_9ACTN</name>
<gene>
    <name evidence="2" type="ORF">CVT63_00120</name>
</gene>
<sequence length="327" mass="36524">MMDGFKYEDKIDLSDENQTYTKSIAMVGSNKKVVDFGCATGFVARVLSESGCAVTGIEIDPQAAEEAARYCDEVIVGNLDEMDIEQVLGPGKYDVGFFGDIIEHLKNPRAALERMRDLLAPGGYVVLSVPNIAHASIRLAILKGRFDYEDTGILDATHLKFYTRESIGDLLESCGYLVETIDSVDQKVEKDALHEALDPLGLANLEEVVKAFSEWEAVAFQYVVKASPATEEAHMQRLSDEKVKAEHRLRVLEREVVEYRKMADNMKKMEAQIEKMEAEMKRTSEYAKAEVEKSGKYAKGLEKAIQDKDAYIAQLEEAMAESKRRAG</sequence>
<dbReference type="Gene3D" id="3.40.50.150">
    <property type="entry name" value="Vaccinia Virus protein VP39"/>
    <property type="match status" value="1"/>
</dbReference>
<dbReference type="EMBL" id="PHEX01000001">
    <property type="protein sequence ID" value="PKQ28958.1"/>
    <property type="molecule type" value="Genomic_DNA"/>
</dbReference>
<dbReference type="PANTHER" id="PTHR43861">
    <property type="entry name" value="TRANS-ACONITATE 2-METHYLTRANSFERASE-RELATED"/>
    <property type="match status" value="1"/>
</dbReference>
<dbReference type="SUPFAM" id="SSF53335">
    <property type="entry name" value="S-adenosyl-L-methionine-dependent methyltransferases"/>
    <property type="match status" value="1"/>
</dbReference>
<keyword evidence="1" id="KW-0175">Coiled coil</keyword>
<dbReference type="Pfam" id="PF13489">
    <property type="entry name" value="Methyltransf_23"/>
    <property type="match status" value="1"/>
</dbReference>
<protein>
    <submittedName>
        <fullName evidence="2">Uncharacterized protein</fullName>
    </submittedName>
</protein>
<accession>A0A2N3G8K2</accession>
<feature type="coiled-coil region" evidence="1">
    <location>
        <begin position="235"/>
        <end position="325"/>
    </location>
</feature>
<proteinExistence type="predicted"/>
<evidence type="ECO:0000256" key="1">
    <source>
        <dbReference type="SAM" id="Coils"/>
    </source>
</evidence>
<evidence type="ECO:0000313" key="3">
    <source>
        <dbReference type="Proteomes" id="UP000233654"/>
    </source>
</evidence>
<organism evidence="2 3">
    <name type="scientific">Candidatus Anoxymicrobium japonicum</name>
    <dbReference type="NCBI Taxonomy" id="2013648"/>
    <lineage>
        <taxon>Bacteria</taxon>
        <taxon>Bacillati</taxon>
        <taxon>Actinomycetota</taxon>
        <taxon>Candidatus Geothermincolia</taxon>
        <taxon>Candidatus Geothermincolales</taxon>
        <taxon>Candidatus Anoxymicrobiaceae</taxon>
        <taxon>Candidatus Anoxymicrobium</taxon>
    </lineage>
</organism>
<dbReference type="AlphaFoldDB" id="A0A2N3G8K2"/>